<gene>
    <name evidence="4" type="ORF">B0I18_11521</name>
</gene>
<dbReference type="InterPro" id="IPR012373">
    <property type="entry name" value="Ferrdict_sens_TM"/>
</dbReference>
<dbReference type="AlphaFoldDB" id="A0A2P8CT52"/>
<feature type="domain" description="Protein FecR C-terminal" evidence="3">
    <location>
        <begin position="261"/>
        <end position="324"/>
    </location>
</feature>
<evidence type="ECO:0000313" key="5">
    <source>
        <dbReference type="Proteomes" id="UP000240572"/>
    </source>
</evidence>
<evidence type="ECO:0000259" key="2">
    <source>
        <dbReference type="Pfam" id="PF04773"/>
    </source>
</evidence>
<organism evidence="4 5">
    <name type="scientific">Taibaiella chishuiensis</name>
    <dbReference type="NCBI Taxonomy" id="1434707"/>
    <lineage>
        <taxon>Bacteria</taxon>
        <taxon>Pseudomonadati</taxon>
        <taxon>Bacteroidota</taxon>
        <taxon>Chitinophagia</taxon>
        <taxon>Chitinophagales</taxon>
        <taxon>Chitinophagaceae</taxon>
        <taxon>Taibaiella</taxon>
    </lineage>
</organism>
<name>A0A2P8CT52_9BACT</name>
<dbReference type="PIRSF" id="PIRSF018266">
    <property type="entry name" value="FecR"/>
    <property type="match status" value="1"/>
</dbReference>
<reference evidence="4 5" key="1">
    <citation type="submission" date="2018-03" db="EMBL/GenBank/DDBJ databases">
        <title>Genomic Encyclopedia of Type Strains, Phase III (KMG-III): the genomes of soil and plant-associated and newly described type strains.</title>
        <authorList>
            <person name="Whitman W."/>
        </authorList>
    </citation>
    <scope>NUCLEOTIDE SEQUENCE [LARGE SCALE GENOMIC DNA]</scope>
    <source>
        <strain evidence="4 5">CGMCC 1.12700</strain>
    </source>
</reference>
<dbReference type="Gene3D" id="3.55.50.30">
    <property type="match status" value="1"/>
</dbReference>
<keyword evidence="1" id="KW-1133">Transmembrane helix</keyword>
<sequence length="330" mass="37091">MNHSNQHHFKLLLEKYRAGSCTPEELEHLYRLADDPEMIPGLTFTSDEEKTQINDDIKHNIAERVKELRTEWPERKTASIKLRRRLWIAIVAAALIACISLLAIRFSDIGHGQGDWVDINTPAGVKSMPVMLPDSSVVRLYAGSRLKYPRRFKPGSRNIELLSGSAFLQVRPDKKAPFVVTVPGHIMVKVLGTSFGIATHAGYSIKVSVEKGKVQVGDKDKVMGVLLPGEELVYNYRQKTSEKTKNAQPVPEDRADEETVYLERATIDEIATVLKVVYKVELVYQPALKQYRLNARFSTRLSVDEVLDVLGAASGLEFKRHLQDVTVTAK</sequence>
<accession>A0A2P8CT52</accession>
<dbReference type="Pfam" id="PF16344">
    <property type="entry name" value="FecR_C"/>
    <property type="match status" value="1"/>
</dbReference>
<dbReference type="Proteomes" id="UP000240572">
    <property type="component" value="Unassembled WGS sequence"/>
</dbReference>
<dbReference type="RefSeq" id="WP_106525296.1">
    <property type="nucleotide sequence ID" value="NZ_PYGD01000015.1"/>
</dbReference>
<dbReference type="EMBL" id="PYGD01000015">
    <property type="protein sequence ID" value="PSK88127.1"/>
    <property type="molecule type" value="Genomic_DNA"/>
</dbReference>
<evidence type="ECO:0000256" key="1">
    <source>
        <dbReference type="SAM" id="Phobius"/>
    </source>
</evidence>
<dbReference type="Pfam" id="PF04773">
    <property type="entry name" value="FecR"/>
    <property type="match status" value="1"/>
</dbReference>
<comment type="caution">
    <text evidence="4">The sequence shown here is derived from an EMBL/GenBank/DDBJ whole genome shotgun (WGS) entry which is preliminary data.</text>
</comment>
<evidence type="ECO:0000313" key="4">
    <source>
        <dbReference type="EMBL" id="PSK88127.1"/>
    </source>
</evidence>
<keyword evidence="1" id="KW-0472">Membrane</keyword>
<feature type="transmembrane region" description="Helical" evidence="1">
    <location>
        <begin position="86"/>
        <end position="104"/>
    </location>
</feature>
<dbReference type="InterPro" id="IPR006860">
    <property type="entry name" value="FecR"/>
</dbReference>
<keyword evidence="1" id="KW-0812">Transmembrane</keyword>
<dbReference type="GO" id="GO:0016989">
    <property type="term" value="F:sigma factor antagonist activity"/>
    <property type="evidence" value="ECO:0007669"/>
    <property type="project" value="TreeGrafter"/>
</dbReference>
<proteinExistence type="predicted"/>
<dbReference type="OrthoDB" id="657365at2"/>
<dbReference type="PANTHER" id="PTHR30273">
    <property type="entry name" value="PERIPLASMIC SIGNAL SENSOR AND SIGMA FACTOR ACTIVATOR FECR-RELATED"/>
    <property type="match status" value="1"/>
</dbReference>
<evidence type="ECO:0000259" key="3">
    <source>
        <dbReference type="Pfam" id="PF16344"/>
    </source>
</evidence>
<protein>
    <submittedName>
        <fullName evidence="4">FecR family protein</fullName>
    </submittedName>
</protein>
<keyword evidence="5" id="KW-1185">Reference proteome</keyword>
<feature type="domain" description="FecR protein" evidence="2">
    <location>
        <begin position="127"/>
        <end position="215"/>
    </location>
</feature>
<dbReference type="PANTHER" id="PTHR30273:SF2">
    <property type="entry name" value="PROTEIN FECR"/>
    <property type="match status" value="1"/>
</dbReference>
<dbReference type="InterPro" id="IPR032508">
    <property type="entry name" value="FecR_C"/>
</dbReference>
<dbReference type="Gene3D" id="2.60.120.1440">
    <property type="match status" value="1"/>
</dbReference>